<organism evidence="9 12">
    <name type="scientific">Streptomyces radicis</name>
    <dbReference type="NCBI Taxonomy" id="1750517"/>
    <lineage>
        <taxon>Bacteria</taxon>
        <taxon>Bacillati</taxon>
        <taxon>Actinomycetota</taxon>
        <taxon>Actinomycetes</taxon>
        <taxon>Kitasatosporales</taxon>
        <taxon>Streptomycetaceae</taxon>
        <taxon>Streptomyces</taxon>
    </lineage>
</organism>
<dbReference type="InterPro" id="IPR027417">
    <property type="entry name" value="P-loop_NTPase"/>
</dbReference>
<accession>A0A3A9W701</accession>
<sequence>MRVEFRLLGPVGARVDGRPVEVGPARQRWVLAALLADVNAVVVADRLVDRVWGEDAPRQASGTLRSHVSRLRSALAEVPGCAIGRRGGGYVLETDEQAVDIRRFRALLARARAVADAGERDALYREALALWEGEALAGLDTPWAMGVRHRLATERLVATLDHHDLLLERGEHAALLPEAEALAAEHPLDERLAGQLILALYRAGRQADALERYERLRRRLAEELGADPSPTLRAQHRDILGAAEAPPPPPIPARLPQPRQLPAPPGSFSGRERELAVLDAAVAAGAVAAIGGSGGVGKSWLALHWAHRNQRAFPDGQLYVNLRGFDPSGTPLPSGAAVRTFLDALGVDPAVVPADLDAQAALYRGLVADRRMLVVLDNARDSAQVEPLLPGGSTCAVLVTSRHQLAGLVTGHGARPVPLEVLEGDAALRLLTRHLADRGIAVAGQEAALAELVGRCAGLPLALAVVAARAAMRPGFPLSVLAEELREDATRLDALDAGESAANPRAVFSWSYGTLSPGAARLFRLLALAPGPDIGRAAAASLAGLPPAEVRAPLAELARAHLISEPVPGRWTFHDLLRAYAAERAREVDPPGEREAALRRVLDHCVRSAHAAALRFYPQRQPIEPVAPAPCTTPVVPETHEEATAWLTAEHAVLMAAARRAAEAGHAAHAWQLAWALGDFLDLKGHWHDQRAVQEVALAAAERAGDRLGAAHAHQGLARAAVRLGRDEEARGHPLRALALYEELGDEIGQARTHHMLGWVLERQGRTRESLAHTERGLALFRRTGQRSGTASALNGVGWLLTLLGDHEGAVAHCEEALRLHEELGNVHGQAATSDSLGLAHHHLGRHGEAIAWYRNALPLYRRVGDRYREGATLLQVGDSQRAAGDLAAARASWRAALAVLDELGHADAEGARARLREDHAPG</sequence>
<dbReference type="InterPro" id="IPR019734">
    <property type="entry name" value="TPR_rpt"/>
</dbReference>
<name>A0A3A9W701_9ACTN</name>
<dbReference type="SUPFAM" id="SSF46894">
    <property type="entry name" value="C-terminal effector domain of the bipartite response regulators"/>
    <property type="match status" value="1"/>
</dbReference>
<dbReference type="PANTHER" id="PTHR35807:SF1">
    <property type="entry name" value="TRANSCRIPTIONAL REGULATOR REDD"/>
    <property type="match status" value="1"/>
</dbReference>
<keyword evidence="3" id="KW-0805">Transcription regulation</keyword>
<dbReference type="PROSITE" id="PS51755">
    <property type="entry name" value="OMPR_PHOB"/>
    <property type="match status" value="1"/>
</dbReference>
<dbReference type="PANTHER" id="PTHR35807">
    <property type="entry name" value="TRANSCRIPTIONAL REGULATOR REDD-RELATED"/>
    <property type="match status" value="1"/>
</dbReference>
<dbReference type="Gene3D" id="1.25.40.10">
    <property type="entry name" value="Tetratricopeptide repeat domain"/>
    <property type="match status" value="2"/>
</dbReference>
<dbReference type="InterPro" id="IPR016032">
    <property type="entry name" value="Sig_transdc_resp-reg_C-effctor"/>
</dbReference>
<evidence type="ECO:0000256" key="3">
    <source>
        <dbReference type="ARBA" id="ARBA00023015"/>
    </source>
</evidence>
<dbReference type="InterPro" id="IPR011990">
    <property type="entry name" value="TPR-like_helical_dom_sf"/>
</dbReference>
<dbReference type="GO" id="GO:0006355">
    <property type="term" value="P:regulation of DNA-templated transcription"/>
    <property type="evidence" value="ECO:0007669"/>
    <property type="project" value="InterPro"/>
</dbReference>
<proteinExistence type="inferred from homology"/>
<dbReference type="EMBL" id="RBDY01000010">
    <property type="protein sequence ID" value="RKN21747.1"/>
    <property type="molecule type" value="Genomic_DNA"/>
</dbReference>
<dbReference type="PRINTS" id="PR00364">
    <property type="entry name" value="DISEASERSIST"/>
</dbReference>
<comment type="caution">
    <text evidence="9">The sequence shown here is derived from an EMBL/GenBank/DDBJ whole genome shotgun (WGS) entry which is preliminary data.</text>
</comment>
<dbReference type="SMART" id="SM00862">
    <property type="entry name" value="Trans_reg_C"/>
    <property type="match status" value="1"/>
</dbReference>
<dbReference type="OrthoDB" id="581105at2"/>
<feature type="compositionally biased region" description="Pro residues" evidence="7">
    <location>
        <begin position="245"/>
        <end position="265"/>
    </location>
</feature>
<dbReference type="Proteomes" id="UP000275024">
    <property type="component" value="Unassembled WGS sequence"/>
</dbReference>
<keyword evidence="4 6" id="KW-0238">DNA-binding</keyword>
<dbReference type="SMART" id="SM00028">
    <property type="entry name" value="TPR"/>
    <property type="match status" value="5"/>
</dbReference>
<dbReference type="Proteomes" id="UP000268652">
    <property type="component" value="Unassembled WGS sequence"/>
</dbReference>
<dbReference type="Pfam" id="PF00486">
    <property type="entry name" value="Trans_reg_C"/>
    <property type="match status" value="1"/>
</dbReference>
<dbReference type="Pfam" id="PF03704">
    <property type="entry name" value="BTAD"/>
    <property type="match status" value="1"/>
</dbReference>
<reference evidence="11 12" key="1">
    <citation type="submission" date="2018-09" db="EMBL/GenBank/DDBJ databases">
        <title>Streptomyces sp. nov. DS1-2, an endophytic actinomycete isolated from roots of Dendrobium scabrilingue.</title>
        <authorList>
            <person name="Kuncharoen N."/>
            <person name="Kudo T."/>
            <person name="Ohkuma M."/>
            <person name="Yuki M."/>
            <person name="Tanasupawat S."/>
        </authorList>
    </citation>
    <scope>NUCLEOTIDE SEQUENCE [LARGE SCALE GENOMIC DNA]</scope>
    <source>
        <strain evidence="9 12">AZ1-7</strain>
        <strain evidence="10 11">DS1-2</strain>
    </source>
</reference>
<protein>
    <submittedName>
        <fullName evidence="9">SARP family transcriptional regulator</fullName>
    </submittedName>
</protein>
<dbReference type="Gene3D" id="3.40.50.300">
    <property type="entry name" value="P-loop containing nucleotide triphosphate hydrolases"/>
    <property type="match status" value="1"/>
</dbReference>
<evidence type="ECO:0000313" key="10">
    <source>
        <dbReference type="EMBL" id="RKN21747.1"/>
    </source>
</evidence>
<feature type="DNA-binding region" description="OmpR/PhoB-type" evidence="6">
    <location>
        <begin position="1"/>
        <end position="94"/>
    </location>
</feature>
<evidence type="ECO:0000313" key="12">
    <source>
        <dbReference type="Proteomes" id="UP000275024"/>
    </source>
</evidence>
<dbReference type="Pfam" id="PF13424">
    <property type="entry name" value="TPR_12"/>
    <property type="match status" value="2"/>
</dbReference>
<dbReference type="GO" id="GO:0043531">
    <property type="term" value="F:ADP binding"/>
    <property type="evidence" value="ECO:0007669"/>
    <property type="project" value="InterPro"/>
</dbReference>
<keyword evidence="5" id="KW-0804">Transcription</keyword>
<dbReference type="CDD" id="cd15831">
    <property type="entry name" value="BTAD"/>
    <property type="match status" value="1"/>
</dbReference>
<evidence type="ECO:0000256" key="4">
    <source>
        <dbReference type="ARBA" id="ARBA00023125"/>
    </source>
</evidence>
<dbReference type="EMBL" id="RBDX01000010">
    <property type="protein sequence ID" value="RKN08589.1"/>
    <property type="molecule type" value="Genomic_DNA"/>
</dbReference>
<evidence type="ECO:0000256" key="6">
    <source>
        <dbReference type="PROSITE-ProRule" id="PRU01091"/>
    </source>
</evidence>
<dbReference type="Gene3D" id="1.10.10.10">
    <property type="entry name" value="Winged helix-like DNA-binding domain superfamily/Winged helix DNA-binding domain"/>
    <property type="match status" value="1"/>
</dbReference>
<dbReference type="SUPFAM" id="SSF52540">
    <property type="entry name" value="P-loop containing nucleoside triphosphate hydrolases"/>
    <property type="match status" value="1"/>
</dbReference>
<dbReference type="GO" id="GO:0000160">
    <property type="term" value="P:phosphorelay signal transduction system"/>
    <property type="evidence" value="ECO:0007669"/>
    <property type="project" value="UniProtKB-KW"/>
</dbReference>
<dbReference type="AlphaFoldDB" id="A0A3A9W701"/>
<feature type="region of interest" description="Disordered" evidence="7">
    <location>
        <begin position="241"/>
        <end position="269"/>
    </location>
</feature>
<dbReference type="InterPro" id="IPR036388">
    <property type="entry name" value="WH-like_DNA-bd_sf"/>
</dbReference>
<dbReference type="SUPFAM" id="SSF48452">
    <property type="entry name" value="TPR-like"/>
    <property type="match status" value="2"/>
</dbReference>
<dbReference type="InterPro" id="IPR001867">
    <property type="entry name" value="OmpR/PhoB-type_DNA-bd"/>
</dbReference>
<comment type="similarity">
    <text evidence="1">Belongs to the AfsR/DnrI/RedD regulatory family.</text>
</comment>
<feature type="domain" description="OmpR/PhoB-type" evidence="8">
    <location>
        <begin position="1"/>
        <end position="94"/>
    </location>
</feature>
<evidence type="ECO:0000256" key="5">
    <source>
        <dbReference type="ARBA" id="ARBA00023163"/>
    </source>
</evidence>
<evidence type="ECO:0000313" key="9">
    <source>
        <dbReference type="EMBL" id="RKN08589.1"/>
    </source>
</evidence>
<dbReference type="SMART" id="SM01043">
    <property type="entry name" value="BTAD"/>
    <property type="match status" value="1"/>
</dbReference>
<dbReference type="InterPro" id="IPR051677">
    <property type="entry name" value="AfsR-DnrI-RedD_regulator"/>
</dbReference>
<evidence type="ECO:0000313" key="11">
    <source>
        <dbReference type="Proteomes" id="UP000268652"/>
    </source>
</evidence>
<keyword evidence="2" id="KW-0902">Two-component regulatory system</keyword>
<dbReference type="GO" id="GO:0003677">
    <property type="term" value="F:DNA binding"/>
    <property type="evidence" value="ECO:0007669"/>
    <property type="project" value="UniProtKB-UniRule"/>
</dbReference>
<gene>
    <name evidence="10" type="ORF">D7318_15365</name>
    <name evidence="9" type="ORF">D7319_14410</name>
</gene>
<evidence type="ECO:0000256" key="1">
    <source>
        <dbReference type="ARBA" id="ARBA00005820"/>
    </source>
</evidence>
<keyword evidence="11" id="KW-1185">Reference proteome</keyword>
<evidence type="ECO:0000256" key="2">
    <source>
        <dbReference type="ARBA" id="ARBA00023012"/>
    </source>
</evidence>
<evidence type="ECO:0000259" key="8">
    <source>
        <dbReference type="PROSITE" id="PS51755"/>
    </source>
</evidence>
<evidence type="ECO:0000256" key="7">
    <source>
        <dbReference type="SAM" id="MobiDB-lite"/>
    </source>
</evidence>
<dbReference type="RefSeq" id="WP_120697669.1">
    <property type="nucleotide sequence ID" value="NZ_RBDX01000010.1"/>
</dbReference>
<dbReference type="InterPro" id="IPR005158">
    <property type="entry name" value="BTAD"/>
</dbReference>